<accession>A0ABS5KLL7</accession>
<sequence>MTGNPDDDLRALRQMLPVPPDRDFLPGRRHLREEHLMTSWTSMNRRNQPRRLAVRVATSVAVSAAAVGAFAAVATHESHSAAGHAVATSTTPGDDTVAGDQISTVAYSLTKVVGDNSVHIVFHASAAVNPAEFQADLSKLGVEATVTAISPDQVKNVKIHIGDSISVAFRQSNGDYSTSVANGQLDLLGFGTGDPMHHDFLVITPVHPVPNPIIPTDTAPISMYAGH</sequence>
<keyword evidence="1" id="KW-1133">Transmembrane helix</keyword>
<evidence type="ECO:0000313" key="2">
    <source>
        <dbReference type="EMBL" id="MBS2546934.1"/>
    </source>
</evidence>
<keyword evidence="3" id="KW-1185">Reference proteome</keyword>
<dbReference type="RefSeq" id="WP_194893717.1">
    <property type="nucleotide sequence ID" value="NZ_JAAFYZ010000020.1"/>
</dbReference>
<organism evidence="2 3">
    <name type="scientific">Catenulispora pinistramenti</name>
    <dbReference type="NCBI Taxonomy" id="2705254"/>
    <lineage>
        <taxon>Bacteria</taxon>
        <taxon>Bacillati</taxon>
        <taxon>Actinomycetota</taxon>
        <taxon>Actinomycetes</taxon>
        <taxon>Catenulisporales</taxon>
        <taxon>Catenulisporaceae</taxon>
        <taxon>Catenulispora</taxon>
    </lineage>
</organism>
<protein>
    <submittedName>
        <fullName evidence="2">Uncharacterized protein</fullName>
    </submittedName>
</protein>
<gene>
    <name evidence="2" type="ORF">KGQ19_08630</name>
</gene>
<name>A0ABS5KLL7_9ACTN</name>
<evidence type="ECO:0000313" key="3">
    <source>
        <dbReference type="Proteomes" id="UP000730482"/>
    </source>
</evidence>
<reference evidence="2 3" key="1">
    <citation type="submission" date="2020-02" db="EMBL/GenBank/DDBJ databases">
        <title>Acidophilic actinobacteria isolated from forest soil.</title>
        <authorList>
            <person name="Golinska P."/>
        </authorList>
    </citation>
    <scope>NUCLEOTIDE SEQUENCE [LARGE SCALE GENOMIC DNA]</scope>
    <source>
        <strain evidence="2 3">NL8</strain>
    </source>
</reference>
<feature type="transmembrane region" description="Helical" evidence="1">
    <location>
        <begin position="52"/>
        <end position="74"/>
    </location>
</feature>
<keyword evidence="1" id="KW-0812">Transmembrane</keyword>
<dbReference type="EMBL" id="JAAFYZ010000020">
    <property type="protein sequence ID" value="MBS2546934.1"/>
    <property type="molecule type" value="Genomic_DNA"/>
</dbReference>
<comment type="caution">
    <text evidence="2">The sequence shown here is derived from an EMBL/GenBank/DDBJ whole genome shotgun (WGS) entry which is preliminary data.</text>
</comment>
<keyword evidence="1" id="KW-0472">Membrane</keyword>
<proteinExistence type="predicted"/>
<dbReference type="Proteomes" id="UP000730482">
    <property type="component" value="Unassembled WGS sequence"/>
</dbReference>
<evidence type="ECO:0000256" key="1">
    <source>
        <dbReference type="SAM" id="Phobius"/>
    </source>
</evidence>